<dbReference type="EMBL" id="FOAP01000003">
    <property type="protein sequence ID" value="SEL00578.1"/>
    <property type="molecule type" value="Genomic_DNA"/>
</dbReference>
<organism evidence="1 2">
    <name type="scientific">Stigmatella aurantiaca</name>
    <dbReference type="NCBI Taxonomy" id="41"/>
    <lineage>
        <taxon>Bacteria</taxon>
        <taxon>Pseudomonadati</taxon>
        <taxon>Myxococcota</taxon>
        <taxon>Myxococcia</taxon>
        <taxon>Myxococcales</taxon>
        <taxon>Cystobacterineae</taxon>
        <taxon>Archangiaceae</taxon>
        <taxon>Stigmatella</taxon>
    </lineage>
</organism>
<reference evidence="2" key="1">
    <citation type="submission" date="2016-10" db="EMBL/GenBank/DDBJ databases">
        <authorList>
            <person name="Varghese N."/>
            <person name="Submissions S."/>
        </authorList>
    </citation>
    <scope>NUCLEOTIDE SEQUENCE [LARGE SCALE GENOMIC DNA]</scope>
    <source>
        <strain evidence="2">DSM 17044</strain>
    </source>
</reference>
<evidence type="ECO:0000313" key="2">
    <source>
        <dbReference type="Proteomes" id="UP000182719"/>
    </source>
</evidence>
<sequence length="169" mass="18158">MPECQDFLLTEFAAAIARPSSYRRPPVNAIWELGYMHNLDEASLALGGTLFFVYDDKERILFGFKPRLRRWLTPWLSAEVGPGVIVGGGNGGSFAPSYPAFSGHAALNFGDLVSVSAQLEVLPLTQMSNVNPQGREVTGYIGLRFGSYAGMAVGPLAGAFLVWANGVSD</sequence>
<name>A0A1H7LPA9_STIAU</name>
<evidence type="ECO:0000313" key="1">
    <source>
        <dbReference type="EMBL" id="SEL00578.1"/>
    </source>
</evidence>
<proteinExistence type="predicted"/>
<gene>
    <name evidence="1" type="ORF">SAMN05444354_103292</name>
</gene>
<protein>
    <submittedName>
        <fullName evidence="1">Uncharacterized protein</fullName>
    </submittedName>
</protein>
<dbReference type="AlphaFoldDB" id="A0A1H7LPA9"/>
<dbReference type="Proteomes" id="UP000182719">
    <property type="component" value="Unassembled WGS sequence"/>
</dbReference>
<accession>A0A1H7LPA9</accession>
<keyword evidence="2" id="KW-1185">Reference proteome</keyword>